<organism evidence="1 2">
    <name type="scientific">Eumeta variegata</name>
    <name type="common">Bagworm moth</name>
    <name type="synonym">Eumeta japonica</name>
    <dbReference type="NCBI Taxonomy" id="151549"/>
    <lineage>
        <taxon>Eukaryota</taxon>
        <taxon>Metazoa</taxon>
        <taxon>Ecdysozoa</taxon>
        <taxon>Arthropoda</taxon>
        <taxon>Hexapoda</taxon>
        <taxon>Insecta</taxon>
        <taxon>Pterygota</taxon>
        <taxon>Neoptera</taxon>
        <taxon>Endopterygota</taxon>
        <taxon>Lepidoptera</taxon>
        <taxon>Glossata</taxon>
        <taxon>Ditrysia</taxon>
        <taxon>Tineoidea</taxon>
        <taxon>Psychidae</taxon>
        <taxon>Oiketicinae</taxon>
        <taxon>Eumeta</taxon>
    </lineage>
</organism>
<sequence>MMMMMMMKTRKTKTRVDGRGDGVCCARSRARRSGDGGARAYRVTGGLVLIFHTSARAVPKHTIFVTETGYLHRKGYQQCENRTSTTYVYVRLRTDNYTHIKSLFLFSTVKSRQTARESAAATLGARAGAGAARAAGGRRRSSRDRGSVPGRVRSLTFQESPPEACRFSPEAIRLGIPRRRRVNVSSRDVAARDALAERGRLPYKDAGARRGCRLLLKSGAGAG</sequence>
<proteinExistence type="predicted"/>
<dbReference type="Proteomes" id="UP000299102">
    <property type="component" value="Unassembled WGS sequence"/>
</dbReference>
<protein>
    <submittedName>
        <fullName evidence="1">Uncharacterized protein</fullName>
    </submittedName>
</protein>
<keyword evidence="2" id="KW-1185">Reference proteome</keyword>
<accession>A0A4C2AG28</accession>
<evidence type="ECO:0000313" key="1">
    <source>
        <dbReference type="EMBL" id="GBP97885.1"/>
    </source>
</evidence>
<evidence type="ECO:0000313" key="2">
    <source>
        <dbReference type="Proteomes" id="UP000299102"/>
    </source>
</evidence>
<dbReference type="AlphaFoldDB" id="A0A4C2AG28"/>
<dbReference type="EMBL" id="BGZK01003022">
    <property type="protein sequence ID" value="GBP97885.1"/>
    <property type="molecule type" value="Genomic_DNA"/>
</dbReference>
<comment type="caution">
    <text evidence="1">The sequence shown here is derived from an EMBL/GenBank/DDBJ whole genome shotgun (WGS) entry which is preliminary data.</text>
</comment>
<name>A0A4C2AG28_EUMVA</name>
<reference evidence="1 2" key="1">
    <citation type="journal article" date="2019" name="Commun. Biol.">
        <title>The bagworm genome reveals a unique fibroin gene that provides high tensile strength.</title>
        <authorList>
            <person name="Kono N."/>
            <person name="Nakamura H."/>
            <person name="Ohtoshi R."/>
            <person name="Tomita M."/>
            <person name="Numata K."/>
            <person name="Arakawa K."/>
        </authorList>
    </citation>
    <scope>NUCLEOTIDE SEQUENCE [LARGE SCALE GENOMIC DNA]</scope>
</reference>
<gene>
    <name evidence="1" type="ORF">EVAR_66894_1</name>
</gene>